<feature type="domain" description="Helix-turn-helix" evidence="1">
    <location>
        <begin position="8"/>
        <end position="65"/>
    </location>
</feature>
<sequence length="73" mass="7851">MLPAAQKLLTVAEAATLLRVSKPTVYRWAASGYLPSIQYGQPRVEGETRRGGAIRIPSSAVQELLDLSPEEAA</sequence>
<dbReference type="AlphaFoldDB" id="A0AB39PRU6"/>
<dbReference type="InterPro" id="IPR009061">
    <property type="entry name" value="DNA-bd_dom_put_sf"/>
</dbReference>
<proteinExistence type="predicted"/>
<dbReference type="Pfam" id="PF12728">
    <property type="entry name" value="HTH_17"/>
    <property type="match status" value="1"/>
</dbReference>
<dbReference type="RefSeq" id="WP_369167815.1">
    <property type="nucleotide sequence ID" value="NZ_CP163439.1"/>
</dbReference>
<dbReference type="InterPro" id="IPR041657">
    <property type="entry name" value="HTH_17"/>
</dbReference>
<evidence type="ECO:0000313" key="2">
    <source>
        <dbReference type="EMBL" id="XDQ33271.1"/>
    </source>
</evidence>
<dbReference type="NCBIfam" id="TIGR01764">
    <property type="entry name" value="excise"/>
    <property type="match status" value="1"/>
</dbReference>
<dbReference type="SUPFAM" id="SSF46955">
    <property type="entry name" value="Putative DNA-binding domain"/>
    <property type="match status" value="1"/>
</dbReference>
<dbReference type="InterPro" id="IPR010093">
    <property type="entry name" value="SinI_DNA-bd"/>
</dbReference>
<organism evidence="2">
    <name type="scientific">Streptomyces sp. R28</name>
    <dbReference type="NCBI Taxonomy" id="3238628"/>
    <lineage>
        <taxon>Bacteria</taxon>
        <taxon>Bacillati</taxon>
        <taxon>Actinomycetota</taxon>
        <taxon>Actinomycetes</taxon>
        <taxon>Kitasatosporales</taxon>
        <taxon>Streptomycetaceae</taxon>
        <taxon>Streptomyces</taxon>
    </lineage>
</organism>
<accession>A0AB39PRU6</accession>
<dbReference type="EMBL" id="CP163439">
    <property type="protein sequence ID" value="XDQ33271.1"/>
    <property type="molecule type" value="Genomic_DNA"/>
</dbReference>
<reference evidence="2" key="1">
    <citation type="submission" date="2024-07" db="EMBL/GenBank/DDBJ databases">
        <authorList>
            <person name="Yu S.T."/>
        </authorList>
    </citation>
    <scope>NUCLEOTIDE SEQUENCE</scope>
    <source>
        <strain evidence="2">R28</strain>
    </source>
</reference>
<gene>
    <name evidence="2" type="ORF">AB5J49_08060</name>
</gene>
<dbReference type="GO" id="GO:0003677">
    <property type="term" value="F:DNA binding"/>
    <property type="evidence" value="ECO:0007669"/>
    <property type="project" value="InterPro"/>
</dbReference>
<evidence type="ECO:0000259" key="1">
    <source>
        <dbReference type="Pfam" id="PF12728"/>
    </source>
</evidence>
<protein>
    <submittedName>
        <fullName evidence="2">Helix-turn-helix domain-containing protein</fullName>
    </submittedName>
</protein>
<name>A0AB39PRU6_9ACTN</name>